<evidence type="ECO:0000259" key="10">
    <source>
        <dbReference type="Pfam" id="PF13807"/>
    </source>
</evidence>
<keyword evidence="6 8" id="KW-1133">Transmembrane helix</keyword>
<keyword evidence="5" id="KW-0067">ATP-binding</keyword>
<dbReference type="GO" id="GO:0005524">
    <property type="term" value="F:ATP binding"/>
    <property type="evidence" value="ECO:0007669"/>
    <property type="project" value="UniProtKB-KW"/>
</dbReference>
<dbReference type="GO" id="GO:0005886">
    <property type="term" value="C:plasma membrane"/>
    <property type="evidence" value="ECO:0007669"/>
    <property type="project" value="UniProtKB-SubCell"/>
</dbReference>
<feature type="domain" description="Tyrosine-protein kinase G-rich" evidence="10">
    <location>
        <begin position="450"/>
        <end position="522"/>
    </location>
</feature>
<dbReference type="InterPro" id="IPR005702">
    <property type="entry name" value="Wzc-like_C"/>
</dbReference>
<evidence type="ECO:0000313" key="12">
    <source>
        <dbReference type="Proteomes" id="UP000757103"/>
    </source>
</evidence>
<dbReference type="RefSeq" id="WP_273305792.1">
    <property type="nucleotide sequence ID" value="NZ_DYUD01000015.1"/>
</dbReference>
<dbReference type="EMBL" id="DYUD01000015">
    <property type="protein sequence ID" value="HJG88748.1"/>
    <property type="molecule type" value="Genomic_DNA"/>
</dbReference>
<dbReference type="Gene3D" id="3.40.50.300">
    <property type="entry name" value="P-loop containing nucleotide triphosphate hydrolases"/>
    <property type="match status" value="1"/>
</dbReference>
<sequence length="802" mass="91425">MEEGKPNKINRQTATEEPLDLSDFWVECFSHWKWFAVSIVLLVVLTGLYCFKQTPEYEVSSAVYIQDNDSENSNILLTSLGLSPYKNNIDNEIEVFRSKNQITAAVEKLGLYKSYAWKSFMTRTPLYGNSPVELVTDSINPRKIEYPLHIELSPRQGKLHIKAETYDKKDNKVEICNELIDGLPHTLPFEGSFVQLKYTGDTIPTLDKTLDIWLSNPRAVSKSLDTKLTVVFASRKATILNVTYRTPVIEEGKDFIQTLVDFYNIDAANQKNQGTEKTQQFIEGRLASISAELSAVEAQVESYRSHNNLIDVSAEAKLYLEQTGYTDEKMAELELQKSLVDYVEAFLAVPDNEYMPIPVLGIDDKDFATLINDYNKILQQRERLLLSSSESNPVIVELTRNIKTQRALLLKGVTSIRKGIEIQKRDVARQDQRIEDKIKNMPLYERELSDIMRQQRIKENLYVFLLEKREENDLSKNMVVPIARIIDDPDSTGDPVSPKTLLLLGGAVLLGILIPIFIIYLKMAFFPVLTDKKMLERLTSIPILAEISKKPEGKFFVVEKKSVEPIAELFRLVRNNLQFVLTSSDKKVLAVTSSVMHEGKTFIASNMALSFALTGKRALLIGMDIRRPRLSEYFHRPNREGVTTYLSGVNTDLASLIHPSGLDSNLDLLMAGPIPPNPNELLMSDRFDQIIDYARAHYDYVILDTAPLGMVSDTFLLARGVDVMIYVARANYTNKASIEMLNGWVRNKRLDIPVYLILNDVNMKSKAYSYRQYGSGRYGYGYGYTTKRETPWYKRLFKKDRS</sequence>
<evidence type="ECO:0000256" key="1">
    <source>
        <dbReference type="ARBA" id="ARBA00004651"/>
    </source>
</evidence>
<dbReference type="Pfam" id="PF02706">
    <property type="entry name" value="Wzz"/>
    <property type="match status" value="1"/>
</dbReference>
<feature type="transmembrane region" description="Helical" evidence="8">
    <location>
        <begin position="501"/>
        <end position="521"/>
    </location>
</feature>
<dbReference type="InterPro" id="IPR032807">
    <property type="entry name" value="GNVR"/>
</dbReference>
<name>A0A921SUM0_9BACT</name>
<evidence type="ECO:0000256" key="8">
    <source>
        <dbReference type="SAM" id="Phobius"/>
    </source>
</evidence>
<organism evidence="11 12">
    <name type="scientific">Barnesiella viscericola</name>
    <dbReference type="NCBI Taxonomy" id="397865"/>
    <lineage>
        <taxon>Bacteria</taxon>
        <taxon>Pseudomonadati</taxon>
        <taxon>Bacteroidota</taxon>
        <taxon>Bacteroidia</taxon>
        <taxon>Bacteroidales</taxon>
        <taxon>Barnesiellaceae</taxon>
        <taxon>Barnesiella</taxon>
    </lineage>
</organism>
<dbReference type="EC" id="2.7.10.2" evidence="11"/>
<reference evidence="11" key="2">
    <citation type="submission" date="2021-09" db="EMBL/GenBank/DDBJ databases">
        <authorList>
            <person name="Gilroy R."/>
        </authorList>
    </citation>
    <scope>NUCLEOTIDE SEQUENCE</scope>
    <source>
        <strain evidence="11">CHK121-7720</strain>
    </source>
</reference>
<dbReference type="InterPro" id="IPR027417">
    <property type="entry name" value="P-loop_NTPase"/>
</dbReference>
<dbReference type="CDD" id="cd05387">
    <property type="entry name" value="BY-kinase"/>
    <property type="match status" value="1"/>
</dbReference>
<comment type="caution">
    <text evidence="11">The sequence shown here is derived from an EMBL/GenBank/DDBJ whole genome shotgun (WGS) entry which is preliminary data.</text>
</comment>
<evidence type="ECO:0000256" key="2">
    <source>
        <dbReference type="ARBA" id="ARBA00022475"/>
    </source>
</evidence>
<evidence type="ECO:0000256" key="5">
    <source>
        <dbReference type="ARBA" id="ARBA00022840"/>
    </source>
</evidence>
<feature type="domain" description="Polysaccharide chain length determinant N-terminal" evidence="9">
    <location>
        <begin position="19"/>
        <end position="108"/>
    </location>
</feature>
<dbReference type="Pfam" id="PF13807">
    <property type="entry name" value="GNVR"/>
    <property type="match status" value="1"/>
</dbReference>
<keyword evidence="2" id="KW-1003">Cell membrane</keyword>
<evidence type="ECO:0000256" key="3">
    <source>
        <dbReference type="ARBA" id="ARBA00022692"/>
    </source>
</evidence>
<dbReference type="PANTHER" id="PTHR32309">
    <property type="entry name" value="TYROSINE-PROTEIN KINASE"/>
    <property type="match status" value="1"/>
</dbReference>
<dbReference type="InterPro" id="IPR003856">
    <property type="entry name" value="LPS_length_determ_N"/>
</dbReference>
<dbReference type="PANTHER" id="PTHR32309:SF13">
    <property type="entry name" value="FERRIC ENTEROBACTIN TRANSPORT PROTEIN FEPE"/>
    <property type="match status" value="1"/>
</dbReference>
<keyword evidence="11" id="KW-0808">Transferase</keyword>
<dbReference type="AlphaFoldDB" id="A0A921SUM0"/>
<dbReference type="SUPFAM" id="SSF52540">
    <property type="entry name" value="P-loop containing nucleoside triphosphate hydrolases"/>
    <property type="match status" value="1"/>
</dbReference>
<dbReference type="GO" id="GO:0004715">
    <property type="term" value="F:non-membrane spanning protein tyrosine kinase activity"/>
    <property type="evidence" value="ECO:0007669"/>
    <property type="project" value="UniProtKB-EC"/>
</dbReference>
<dbReference type="NCBIfam" id="TIGR01007">
    <property type="entry name" value="eps_fam"/>
    <property type="match status" value="1"/>
</dbReference>
<reference evidence="11" key="1">
    <citation type="journal article" date="2021" name="PeerJ">
        <title>Extensive microbial diversity within the chicken gut microbiome revealed by metagenomics and culture.</title>
        <authorList>
            <person name="Gilroy R."/>
            <person name="Ravi A."/>
            <person name="Getino M."/>
            <person name="Pursley I."/>
            <person name="Horton D.L."/>
            <person name="Alikhan N.F."/>
            <person name="Baker D."/>
            <person name="Gharbi K."/>
            <person name="Hall N."/>
            <person name="Watson M."/>
            <person name="Adriaenssens E.M."/>
            <person name="Foster-Nyarko E."/>
            <person name="Jarju S."/>
            <person name="Secka A."/>
            <person name="Antonio M."/>
            <person name="Oren A."/>
            <person name="Chaudhuri R.R."/>
            <person name="La Ragione R."/>
            <person name="Hildebrand F."/>
            <person name="Pallen M.J."/>
        </authorList>
    </citation>
    <scope>NUCLEOTIDE SEQUENCE</scope>
    <source>
        <strain evidence="11">CHK121-7720</strain>
    </source>
</reference>
<dbReference type="Proteomes" id="UP000757103">
    <property type="component" value="Unassembled WGS sequence"/>
</dbReference>
<evidence type="ECO:0000259" key="9">
    <source>
        <dbReference type="Pfam" id="PF02706"/>
    </source>
</evidence>
<evidence type="ECO:0000256" key="4">
    <source>
        <dbReference type="ARBA" id="ARBA00022741"/>
    </source>
</evidence>
<proteinExistence type="predicted"/>
<keyword evidence="4" id="KW-0547">Nucleotide-binding</keyword>
<evidence type="ECO:0000256" key="7">
    <source>
        <dbReference type="ARBA" id="ARBA00023136"/>
    </source>
</evidence>
<gene>
    <name evidence="11" type="ORF">K8U91_04630</name>
</gene>
<evidence type="ECO:0000313" key="11">
    <source>
        <dbReference type="EMBL" id="HJG88748.1"/>
    </source>
</evidence>
<comment type="subcellular location">
    <subcellularLocation>
        <location evidence="1">Cell membrane</location>
        <topology evidence="1">Multi-pass membrane protein</topology>
    </subcellularLocation>
</comment>
<evidence type="ECO:0000256" key="6">
    <source>
        <dbReference type="ARBA" id="ARBA00022989"/>
    </source>
</evidence>
<dbReference type="InterPro" id="IPR050445">
    <property type="entry name" value="Bact_polysacc_biosynth/exp"/>
</dbReference>
<keyword evidence="7 8" id="KW-0472">Membrane</keyword>
<keyword evidence="3 8" id="KW-0812">Transmembrane</keyword>
<protein>
    <submittedName>
        <fullName evidence="11">Polysaccharide biosynthesis tyrosine autokinase</fullName>
        <ecNumber evidence="11">2.7.10.2</ecNumber>
    </submittedName>
</protein>
<accession>A0A921SUM0</accession>